<sequence length="500" mass="55893">MLRGLSGAVPPPGSSSSGAGAAPRARPGLCAAKRRPRGPAAGGARFRAVCERHGGREGRRRPAAPGTVPAAAARPGPQPPLRDAGEGDGGTRGCRAGPGWPGRVGVTRCRPQVYRHGDRSPIKAFPRDPYQESAWPQGFGQLTQVGMRQQWELGQALRRRYRDFLSDTYRRQEIFIRSTDCDRTLMSAEANLAGLYPPGGQEMFNPNISWQPIPVHTVPESDERLLKFPLTPCPRYEQLQTETRHSAEYINKTKENWQFLEMVAKETGIRDISLESIWSVYDTLFCEQAHKMDLPGWVTPEVMTHLKELKDFGFEFLFGIHNRVEKARLQGGVLLDHIRKNLTKAANASAHQNLKLLVYSAHDTTLVALQTALDVYNKIQAPYASCHLFELYQEDDGNFSVEMFYRNESGKEPFPLTIPGCQHKCPLQRFLELTDPVVPQDWEQECKVSSSMHDTELFVGLAVCGSILLLLIILLLTVLFRIQSQPPGYRHVSNEGEEQA</sequence>
<reference evidence="17" key="2">
    <citation type="submission" date="2025-09" db="UniProtKB">
        <authorList>
            <consortium name="Ensembl"/>
        </authorList>
    </citation>
    <scope>IDENTIFICATION</scope>
</reference>
<dbReference type="Ensembl" id="ENSJHYT00000016266.1">
    <property type="protein sequence ID" value="ENSJHYP00000013458.1"/>
    <property type="gene ID" value="ENSJHYG00000010432.1"/>
</dbReference>
<evidence type="ECO:0000256" key="1">
    <source>
        <dbReference type="ARBA" id="ARBA00000032"/>
    </source>
</evidence>
<dbReference type="EC" id="3.1.3.2" evidence="4"/>
<keyword evidence="8 16" id="KW-1133">Transmembrane helix</keyword>
<dbReference type="PROSITE" id="PS00778">
    <property type="entry name" value="HIS_ACID_PHOSPHAT_2"/>
    <property type="match status" value="1"/>
</dbReference>
<dbReference type="GO" id="GO:0043202">
    <property type="term" value="C:lysosomal lumen"/>
    <property type="evidence" value="ECO:0007669"/>
    <property type="project" value="UniProtKB-SubCell"/>
</dbReference>
<evidence type="ECO:0000313" key="17">
    <source>
        <dbReference type="Ensembl" id="ENSJHYP00000013458.1"/>
    </source>
</evidence>
<dbReference type="InterPro" id="IPR033379">
    <property type="entry name" value="Acid_Pase_AS"/>
</dbReference>
<proteinExistence type="inferred from homology"/>
<feature type="compositionally biased region" description="Low complexity" evidence="15">
    <location>
        <begin position="63"/>
        <end position="75"/>
    </location>
</feature>
<comment type="catalytic activity">
    <reaction evidence="1">
        <text>a phosphate monoester + H2O = an alcohol + phosphate</text>
        <dbReference type="Rhea" id="RHEA:15017"/>
        <dbReference type="ChEBI" id="CHEBI:15377"/>
        <dbReference type="ChEBI" id="CHEBI:30879"/>
        <dbReference type="ChEBI" id="CHEBI:43474"/>
        <dbReference type="ChEBI" id="CHEBI:67140"/>
        <dbReference type="EC" id="3.1.3.2"/>
    </reaction>
</comment>
<evidence type="ECO:0000256" key="11">
    <source>
        <dbReference type="ARBA" id="ARBA00023180"/>
    </source>
</evidence>
<keyword evidence="18" id="KW-1185">Reference proteome</keyword>
<accession>A0A8C5J7Y0</accession>
<protein>
    <recommendedName>
        <fullName evidence="14">Lysosomal acid phosphatase</fullName>
        <ecNumber evidence="4">3.1.3.2</ecNumber>
    </recommendedName>
</protein>
<evidence type="ECO:0000256" key="10">
    <source>
        <dbReference type="ARBA" id="ARBA00023157"/>
    </source>
</evidence>
<evidence type="ECO:0000256" key="5">
    <source>
        <dbReference type="ARBA" id="ARBA00022692"/>
    </source>
</evidence>
<evidence type="ECO:0000256" key="7">
    <source>
        <dbReference type="ARBA" id="ARBA00022801"/>
    </source>
</evidence>
<dbReference type="Gene3D" id="3.40.50.1240">
    <property type="entry name" value="Phosphoglycerate mutase-like"/>
    <property type="match status" value="1"/>
</dbReference>
<dbReference type="InterPro" id="IPR000560">
    <property type="entry name" value="His_Pase_clade-2"/>
</dbReference>
<dbReference type="InterPro" id="IPR050645">
    <property type="entry name" value="Histidine_acid_phosphatase"/>
</dbReference>
<evidence type="ECO:0000256" key="15">
    <source>
        <dbReference type="SAM" id="MobiDB-lite"/>
    </source>
</evidence>
<reference evidence="17" key="1">
    <citation type="submission" date="2025-08" db="UniProtKB">
        <authorList>
            <consortium name="Ensembl"/>
        </authorList>
    </citation>
    <scope>IDENTIFICATION</scope>
</reference>
<keyword evidence="12" id="KW-0458">Lysosome</keyword>
<dbReference type="GO" id="GO:0003993">
    <property type="term" value="F:acid phosphatase activity"/>
    <property type="evidence" value="ECO:0007669"/>
    <property type="project" value="UniProtKB-EC"/>
</dbReference>
<keyword evidence="5 16" id="KW-0812">Transmembrane</keyword>
<evidence type="ECO:0000256" key="4">
    <source>
        <dbReference type="ARBA" id="ARBA00012646"/>
    </source>
</evidence>
<dbReference type="FunFam" id="3.40.50.1240:FF:000010">
    <property type="entry name" value="Prostatic acid phosphatase"/>
    <property type="match status" value="1"/>
</dbReference>
<keyword evidence="6" id="KW-0732">Signal</keyword>
<keyword evidence="10" id="KW-1015">Disulfide bond</keyword>
<feature type="compositionally biased region" description="Basic and acidic residues" evidence="15">
    <location>
        <begin position="48"/>
        <end position="57"/>
    </location>
</feature>
<keyword evidence="9 16" id="KW-0472">Membrane</keyword>
<keyword evidence="7" id="KW-0378">Hydrolase</keyword>
<evidence type="ECO:0000256" key="14">
    <source>
        <dbReference type="ARBA" id="ARBA00039422"/>
    </source>
</evidence>
<dbReference type="InterPro" id="IPR029033">
    <property type="entry name" value="His_PPase_superfam"/>
</dbReference>
<evidence type="ECO:0000256" key="8">
    <source>
        <dbReference type="ARBA" id="ARBA00022989"/>
    </source>
</evidence>
<evidence type="ECO:0000256" key="12">
    <source>
        <dbReference type="ARBA" id="ARBA00023228"/>
    </source>
</evidence>
<dbReference type="Proteomes" id="UP000694408">
    <property type="component" value="Unplaced"/>
</dbReference>
<comment type="similarity">
    <text evidence="3">Belongs to the histidine acid phosphatase family.</text>
</comment>
<evidence type="ECO:0000256" key="3">
    <source>
        <dbReference type="ARBA" id="ARBA00005375"/>
    </source>
</evidence>
<feature type="transmembrane region" description="Helical" evidence="16">
    <location>
        <begin position="457"/>
        <end position="480"/>
    </location>
</feature>
<feature type="compositionally biased region" description="Low complexity" evidence="15">
    <location>
        <begin position="14"/>
        <end position="28"/>
    </location>
</feature>
<organism evidence="17 18">
    <name type="scientific">Junco hyemalis</name>
    <name type="common">Dark-eyed junco</name>
    <dbReference type="NCBI Taxonomy" id="40217"/>
    <lineage>
        <taxon>Eukaryota</taxon>
        <taxon>Metazoa</taxon>
        <taxon>Chordata</taxon>
        <taxon>Craniata</taxon>
        <taxon>Vertebrata</taxon>
        <taxon>Euteleostomi</taxon>
        <taxon>Archelosauria</taxon>
        <taxon>Archosauria</taxon>
        <taxon>Dinosauria</taxon>
        <taxon>Saurischia</taxon>
        <taxon>Theropoda</taxon>
        <taxon>Coelurosauria</taxon>
        <taxon>Aves</taxon>
        <taxon>Neognathae</taxon>
        <taxon>Neoaves</taxon>
        <taxon>Telluraves</taxon>
        <taxon>Australaves</taxon>
        <taxon>Passeriformes</taxon>
        <taxon>Passerellidae</taxon>
        <taxon>Junco</taxon>
    </lineage>
</organism>
<feature type="region of interest" description="Disordered" evidence="15">
    <location>
        <begin position="1"/>
        <end position="101"/>
    </location>
</feature>
<feature type="compositionally biased region" description="Low complexity" evidence="15">
    <location>
        <begin position="38"/>
        <end position="47"/>
    </location>
</feature>
<dbReference type="PANTHER" id="PTHR11567:SF180">
    <property type="entry name" value="LYSOSOMAL ACID PHOSPHATASE"/>
    <property type="match status" value="1"/>
</dbReference>
<dbReference type="Pfam" id="PF00328">
    <property type="entry name" value="His_Phos_2"/>
    <property type="match status" value="1"/>
</dbReference>
<evidence type="ECO:0000256" key="9">
    <source>
        <dbReference type="ARBA" id="ARBA00023136"/>
    </source>
</evidence>
<evidence type="ECO:0000256" key="13">
    <source>
        <dbReference type="ARBA" id="ARBA00037852"/>
    </source>
</evidence>
<evidence type="ECO:0000313" key="18">
    <source>
        <dbReference type="Proteomes" id="UP000694408"/>
    </source>
</evidence>
<dbReference type="SUPFAM" id="SSF53254">
    <property type="entry name" value="Phosphoglycerate mutase-like"/>
    <property type="match status" value="1"/>
</dbReference>
<dbReference type="CDD" id="cd07061">
    <property type="entry name" value="HP_HAP_like"/>
    <property type="match status" value="1"/>
</dbReference>
<evidence type="ECO:0000256" key="6">
    <source>
        <dbReference type="ARBA" id="ARBA00022729"/>
    </source>
</evidence>
<dbReference type="PANTHER" id="PTHR11567">
    <property type="entry name" value="ACID PHOSPHATASE-RELATED"/>
    <property type="match status" value="1"/>
</dbReference>
<keyword evidence="11" id="KW-0325">Glycoprotein</keyword>
<dbReference type="GO" id="GO:0007040">
    <property type="term" value="P:lysosome organization"/>
    <property type="evidence" value="ECO:0007669"/>
    <property type="project" value="TreeGrafter"/>
</dbReference>
<evidence type="ECO:0000256" key="16">
    <source>
        <dbReference type="SAM" id="Phobius"/>
    </source>
</evidence>
<evidence type="ECO:0000256" key="2">
    <source>
        <dbReference type="ARBA" id="ARBA00004227"/>
    </source>
</evidence>
<comment type="subcellular location">
    <subcellularLocation>
        <location evidence="2">Lysosome lumen</location>
    </subcellularLocation>
    <subcellularLocation>
        <location evidence="13">Lysosome membrane</location>
        <topology evidence="13">Single-pass membrane protein</topology>
        <orientation evidence="13">Lumenal side</orientation>
    </subcellularLocation>
</comment>
<name>A0A8C5J7Y0_JUNHY</name>
<dbReference type="AlphaFoldDB" id="A0A8C5J7Y0"/>
<dbReference type="GO" id="GO:0005765">
    <property type="term" value="C:lysosomal membrane"/>
    <property type="evidence" value="ECO:0007669"/>
    <property type="project" value="UniProtKB-SubCell"/>
</dbReference>